<feature type="region of interest" description="Disordered" evidence="1">
    <location>
        <begin position="70"/>
        <end position="103"/>
    </location>
</feature>
<reference evidence="2 3" key="1">
    <citation type="submission" date="2021-06" db="EMBL/GenBank/DDBJ databases">
        <title>Caerostris darwini draft genome.</title>
        <authorList>
            <person name="Kono N."/>
            <person name="Arakawa K."/>
        </authorList>
    </citation>
    <scope>NUCLEOTIDE SEQUENCE [LARGE SCALE GENOMIC DNA]</scope>
</reference>
<feature type="compositionally biased region" description="Basic residues" evidence="1">
    <location>
        <begin position="70"/>
        <end position="85"/>
    </location>
</feature>
<accession>A0AAV4X480</accession>
<dbReference type="AlphaFoldDB" id="A0AAV4X480"/>
<dbReference type="EMBL" id="BPLQ01015504">
    <property type="protein sequence ID" value="GIY88564.1"/>
    <property type="molecule type" value="Genomic_DNA"/>
</dbReference>
<comment type="caution">
    <text evidence="2">The sequence shown here is derived from an EMBL/GenBank/DDBJ whole genome shotgun (WGS) entry which is preliminary data.</text>
</comment>
<keyword evidence="3" id="KW-1185">Reference proteome</keyword>
<protein>
    <recommendedName>
        <fullName evidence="4">IBB domain-containing protein</fullName>
    </recommendedName>
</protein>
<evidence type="ECO:0008006" key="4">
    <source>
        <dbReference type="Google" id="ProtNLM"/>
    </source>
</evidence>
<evidence type="ECO:0000256" key="1">
    <source>
        <dbReference type="SAM" id="MobiDB-lite"/>
    </source>
</evidence>
<evidence type="ECO:0000313" key="2">
    <source>
        <dbReference type="EMBL" id="GIY88564.1"/>
    </source>
</evidence>
<dbReference type="Proteomes" id="UP001054837">
    <property type="component" value="Unassembled WGS sequence"/>
</dbReference>
<evidence type="ECO:0000313" key="3">
    <source>
        <dbReference type="Proteomes" id="UP001054837"/>
    </source>
</evidence>
<sequence>MNRPRRLASDESSTPSRDYLYKERSSLLSLMDMNRRRLTEEARKRRIFEAKRQIGVDALDYQVQERRVARSRATRGREALRRRRQAAGGFGETAGETEAGRDS</sequence>
<name>A0AAV4X480_9ARAC</name>
<gene>
    <name evidence="2" type="ORF">CDAR_199381</name>
</gene>
<proteinExistence type="predicted"/>
<organism evidence="2 3">
    <name type="scientific">Caerostris darwini</name>
    <dbReference type="NCBI Taxonomy" id="1538125"/>
    <lineage>
        <taxon>Eukaryota</taxon>
        <taxon>Metazoa</taxon>
        <taxon>Ecdysozoa</taxon>
        <taxon>Arthropoda</taxon>
        <taxon>Chelicerata</taxon>
        <taxon>Arachnida</taxon>
        <taxon>Araneae</taxon>
        <taxon>Araneomorphae</taxon>
        <taxon>Entelegynae</taxon>
        <taxon>Araneoidea</taxon>
        <taxon>Araneidae</taxon>
        <taxon>Caerostris</taxon>
    </lineage>
</organism>